<evidence type="ECO:0000313" key="2">
    <source>
        <dbReference type="Proteomes" id="UP001455709"/>
    </source>
</evidence>
<dbReference type="RefSeq" id="WP_347370961.1">
    <property type="nucleotide sequence ID" value="NZ_JBDOJC010000001.1"/>
</dbReference>
<name>A0ABV0FCW5_9NEIS</name>
<evidence type="ECO:0000313" key="1">
    <source>
        <dbReference type="EMBL" id="MEO2217926.1"/>
    </source>
</evidence>
<gene>
    <name evidence="1" type="ORF">ABGV49_12745</name>
</gene>
<accession>A0ABV0FCW5</accession>
<comment type="caution">
    <text evidence="1">The sequence shown here is derived from an EMBL/GenBank/DDBJ whole genome shotgun (WGS) entry which is preliminary data.</text>
</comment>
<dbReference type="EMBL" id="JBDOJC010000001">
    <property type="protein sequence ID" value="MEO2217926.1"/>
    <property type="molecule type" value="Genomic_DNA"/>
</dbReference>
<keyword evidence="2" id="KW-1185">Reference proteome</keyword>
<reference evidence="1 2" key="1">
    <citation type="submission" date="2024-05" db="EMBL/GenBank/DDBJ databases">
        <authorList>
            <person name="De Oliveira J.P."/>
            <person name="Noriler S.A."/>
            <person name="De Oliveira A.G."/>
            <person name="Sipoli D.S."/>
        </authorList>
    </citation>
    <scope>NUCLEOTIDE SEQUENCE [LARGE SCALE GENOMIC DNA]</scope>
    <source>
        <strain evidence="1 2">LABIM189</strain>
    </source>
</reference>
<dbReference type="Proteomes" id="UP001455709">
    <property type="component" value="Unassembled WGS sequence"/>
</dbReference>
<sequence>MNKINSSLFGNHDIALASFIDSQMRKMHLDLSPAQREGLFEAAKQFHNSRAGQEMCNAIINDTGTSNK</sequence>
<organism evidence="1 2">
    <name type="scientific">Chromobacterium vaccinii</name>
    <dbReference type="NCBI Taxonomy" id="1108595"/>
    <lineage>
        <taxon>Bacteria</taxon>
        <taxon>Pseudomonadati</taxon>
        <taxon>Pseudomonadota</taxon>
        <taxon>Betaproteobacteria</taxon>
        <taxon>Neisseriales</taxon>
        <taxon>Chromobacteriaceae</taxon>
        <taxon>Chromobacterium</taxon>
    </lineage>
</organism>
<protein>
    <submittedName>
        <fullName evidence="1">Uncharacterized protein</fullName>
    </submittedName>
</protein>
<proteinExistence type="predicted"/>